<sequence length="273" mass="29873">MPSLFAPPPPGIYENTEIITFHFTDSSTPASLSDEATEVGRVWASTLQAYLEIEQTGMVWWALVHGAPQKAELFIDWKTAEGREKYEASPESEALRGAWNLVTSSPVHKAVYRFPHDDVARQAGLCSTSDTVSAHFTFKFNDGLGSSSDAGQWDAVFAQFATGVMGSPGGVVATSATYGWELNHDSYTAAFRYLNIEAMQSFLQENDASQLLEQLRSRATGGIEIEFLETRLFSHGWLGSVDKTRPENPATTAMFAEARNIFGGVNSSIVRGE</sequence>
<evidence type="ECO:0000313" key="1">
    <source>
        <dbReference type="EMBL" id="KAF7556398.1"/>
    </source>
</evidence>
<dbReference type="Proteomes" id="UP000722485">
    <property type="component" value="Unassembled WGS sequence"/>
</dbReference>
<name>A0A9P5LFC0_9HYPO</name>
<proteinExistence type="predicted"/>
<gene>
    <name evidence="1" type="ORF">G7Z17_g1451</name>
</gene>
<evidence type="ECO:0000313" key="2">
    <source>
        <dbReference type="Proteomes" id="UP000722485"/>
    </source>
</evidence>
<comment type="caution">
    <text evidence="1">The sequence shown here is derived from an EMBL/GenBank/DDBJ whole genome shotgun (WGS) entry which is preliminary data.</text>
</comment>
<dbReference type="EMBL" id="JAANBB010000012">
    <property type="protein sequence ID" value="KAF7556398.1"/>
    <property type="molecule type" value="Genomic_DNA"/>
</dbReference>
<reference evidence="1" key="1">
    <citation type="submission" date="2020-03" db="EMBL/GenBank/DDBJ databases">
        <title>Draft Genome Sequence of Cylindrodendrum hubeiense.</title>
        <authorList>
            <person name="Buettner E."/>
            <person name="Kellner H."/>
        </authorList>
    </citation>
    <scope>NUCLEOTIDE SEQUENCE</scope>
    <source>
        <strain evidence="1">IHI 201604</strain>
    </source>
</reference>
<dbReference type="OrthoDB" id="3830579at2759"/>
<keyword evidence="2" id="KW-1185">Reference proteome</keyword>
<protein>
    <submittedName>
        <fullName evidence="1">Uncharacterized protein</fullName>
    </submittedName>
</protein>
<accession>A0A9P5LFC0</accession>
<dbReference type="AlphaFoldDB" id="A0A9P5LFC0"/>
<organism evidence="1 2">
    <name type="scientific">Cylindrodendrum hubeiense</name>
    <dbReference type="NCBI Taxonomy" id="595255"/>
    <lineage>
        <taxon>Eukaryota</taxon>
        <taxon>Fungi</taxon>
        <taxon>Dikarya</taxon>
        <taxon>Ascomycota</taxon>
        <taxon>Pezizomycotina</taxon>
        <taxon>Sordariomycetes</taxon>
        <taxon>Hypocreomycetidae</taxon>
        <taxon>Hypocreales</taxon>
        <taxon>Nectriaceae</taxon>
        <taxon>Cylindrodendrum</taxon>
    </lineage>
</organism>